<dbReference type="AlphaFoldDB" id="A0A3B3SEX0"/>
<keyword evidence="5" id="KW-0812">Transmembrane</keyword>
<proteinExistence type="inferred from homology"/>
<evidence type="ECO:0000313" key="6">
    <source>
        <dbReference type="Ensembl" id="ENSPKIP00000029302.1"/>
    </source>
</evidence>
<keyword evidence="2 4" id="KW-0328">Glycosyltransferase</keyword>
<feature type="chain" id="PRO_5017100274" description="UDP-glucuronosyltransferase" evidence="5">
    <location>
        <begin position="21"/>
        <end position="533"/>
    </location>
</feature>
<dbReference type="PANTHER" id="PTHR48043:SF63">
    <property type="entry name" value="UDP GLUCURONOSYLTRANSFERASE 5 FAMILY, POLYPEPTIDE F1-RELATED"/>
    <property type="match status" value="1"/>
</dbReference>
<dbReference type="Ensembl" id="ENSPKIT00000010096.1">
    <property type="protein sequence ID" value="ENSPKIP00000029302.1"/>
    <property type="gene ID" value="ENSPKIG00000010588.1"/>
</dbReference>
<dbReference type="InterPro" id="IPR035595">
    <property type="entry name" value="UDP_glycos_trans_CS"/>
</dbReference>
<protein>
    <recommendedName>
        <fullName evidence="5">UDP-glucuronosyltransferase</fullName>
        <ecNumber evidence="5">2.4.1.17</ecNumber>
    </recommendedName>
</protein>
<dbReference type="GeneTree" id="ENSGT00940000165400"/>
<dbReference type="Pfam" id="PF00201">
    <property type="entry name" value="UDPGT"/>
    <property type="match status" value="1"/>
</dbReference>
<dbReference type="EC" id="2.4.1.17" evidence="5"/>
<dbReference type="InterPro" id="IPR002213">
    <property type="entry name" value="UDP_glucos_trans"/>
</dbReference>
<evidence type="ECO:0000256" key="3">
    <source>
        <dbReference type="ARBA" id="ARBA00022679"/>
    </source>
</evidence>
<reference evidence="6" key="1">
    <citation type="submission" date="2025-08" db="UniProtKB">
        <authorList>
            <consortium name="Ensembl"/>
        </authorList>
    </citation>
    <scope>IDENTIFICATION</scope>
</reference>
<sequence length="533" mass="60737">INRKCLSNLILWILICLVLSTDYRPVYTGKVLTVPVDGSHWNTMKVLILELMARGHNITVVRFSNNLNIDASSPDFNVLTVQLPENQARTKEEKKQVAQSWIFHNAFSRKSCSSTSVWQLLVSIRRVSGDYRLAIEAMFNNVILMRQLQQTNFDIVLADPFFPGGVMLARYLNLPIVLFGRWMPTEDIHFKIAPSPLSYVPVLNSRLTDRMSFTQRLKNVIMYGFGNLVNHIFIYSSYNDLCSRYLKSDESIYTLYTRADIYLMKFDFALEFLRPSMPNAIYIGGFHTRPAKHLPPDLKDFMDGAENGAIIFSLGTITSTLPANVATEIAAGLALLPQRVVWRYSGLPIPTLGNNTKLLSWIPQNDLLGHPNAMAFIAHGGENGIYEAIYHGVPIVGFPLFGDNYENLLRLSIKGAAVLLENLHQLSRQDVYAAVRTVIENPSYRASMKKLSRLHRDTPIPPRDLAVFWTEYVIRNKGAQHLRAAGTDLPFYQYFLLDVIAFIILMSVLLCYSSWTLLRFFWNSLNRNKIKRD</sequence>
<organism evidence="6 7">
    <name type="scientific">Paramormyrops kingsleyae</name>
    <dbReference type="NCBI Taxonomy" id="1676925"/>
    <lineage>
        <taxon>Eukaryota</taxon>
        <taxon>Metazoa</taxon>
        <taxon>Chordata</taxon>
        <taxon>Craniata</taxon>
        <taxon>Vertebrata</taxon>
        <taxon>Euteleostomi</taxon>
        <taxon>Actinopterygii</taxon>
        <taxon>Neopterygii</taxon>
        <taxon>Teleostei</taxon>
        <taxon>Osteoglossocephala</taxon>
        <taxon>Osteoglossomorpha</taxon>
        <taxon>Osteoglossiformes</taxon>
        <taxon>Mormyridae</taxon>
        <taxon>Paramormyrops</taxon>
    </lineage>
</organism>
<accession>A0A3B3SEX0</accession>
<keyword evidence="3 4" id="KW-0808">Transferase</keyword>
<dbReference type="InterPro" id="IPR050271">
    <property type="entry name" value="UDP-glycosyltransferase"/>
</dbReference>
<dbReference type="FunFam" id="3.40.50.2000:FF:000021">
    <property type="entry name" value="UDP-glucuronosyltransferase"/>
    <property type="match status" value="1"/>
</dbReference>
<keyword evidence="7" id="KW-1185">Reference proteome</keyword>
<dbReference type="GO" id="GO:0016020">
    <property type="term" value="C:membrane"/>
    <property type="evidence" value="ECO:0007669"/>
    <property type="project" value="UniProtKB-SubCell"/>
</dbReference>
<evidence type="ECO:0000256" key="4">
    <source>
        <dbReference type="RuleBase" id="RU003718"/>
    </source>
</evidence>
<keyword evidence="5" id="KW-0472">Membrane</keyword>
<evidence type="ECO:0000256" key="2">
    <source>
        <dbReference type="ARBA" id="ARBA00022676"/>
    </source>
</evidence>
<keyword evidence="5" id="KW-0732">Signal</keyword>
<dbReference type="GO" id="GO:0015020">
    <property type="term" value="F:glucuronosyltransferase activity"/>
    <property type="evidence" value="ECO:0007669"/>
    <property type="project" value="UniProtKB-EC"/>
</dbReference>
<evidence type="ECO:0000313" key="7">
    <source>
        <dbReference type="Proteomes" id="UP000261540"/>
    </source>
</evidence>
<reference evidence="6" key="2">
    <citation type="submission" date="2025-09" db="UniProtKB">
        <authorList>
            <consortium name="Ensembl"/>
        </authorList>
    </citation>
    <scope>IDENTIFICATION</scope>
</reference>
<comment type="catalytic activity">
    <reaction evidence="5">
        <text>glucuronate acceptor + UDP-alpha-D-glucuronate = acceptor beta-D-glucuronoside + UDP + H(+)</text>
        <dbReference type="Rhea" id="RHEA:21032"/>
        <dbReference type="ChEBI" id="CHEBI:15378"/>
        <dbReference type="ChEBI" id="CHEBI:58052"/>
        <dbReference type="ChEBI" id="CHEBI:58223"/>
        <dbReference type="ChEBI" id="CHEBI:132367"/>
        <dbReference type="ChEBI" id="CHEBI:132368"/>
        <dbReference type="EC" id="2.4.1.17"/>
    </reaction>
</comment>
<evidence type="ECO:0000256" key="5">
    <source>
        <dbReference type="RuleBase" id="RU362059"/>
    </source>
</evidence>
<dbReference type="PROSITE" id="PS00375">
    <property type="entry name" value="UDPGT"/>
    <property type="match status" value="1"/>
</dbReference>
<name>A0A3B3SEX0_9TELE</name>
<dbReference type="Proteomes" id="UP000261540">
    <property type="component" value="Unplaced"/>
</dbReference>
<feature type="signal peptide" evidence="5">
    <location>
        <begin position="1"/>
        <end position="20"/>
    </location>
</feature>
<comment type="similarity">
    <text evidence="1 4">Belongs to the UDP-glycosyltransferase family.</text>
</comment>
<dbReference type="PANTHER" id="PTHR48043">
    <property type="entry name" value="EG:EG0003.4 PROTEIN-RELATED"/>
    <property type="match status" value="1"/>
</dbReference>
<comment type="subcellular location">
    <subcellularLocation>
        <location evidence="5">Membrane</location>
        <topology evidence="5">Single-pass membrane protein</topology>
    </subcellularLocation>
</comment>
<dbReference type="CDD" id="cd03784">
    <property type="entry name" value="GT1_Gtf-like"/>
    <property type="match status" value="1"/>
</dbReference>
<dbReference type="Gene3D" id="3.40.50.2000">
    <property type="entry name" value="Glycogen Phosphorylase B"/>
    <property type="match status" value="2"/>
</dbReference>
<dbReference type="SUPFAM" id="SSF53756">
    <property type="entry name" value="UDP-Glycosyltransferase/glycogen phosphorylase"/>
    <property type="match status" value="1"/>
</dbReference>
<evidence type="ECO:0000256" key="1">
    <source>
        <dbReference type="ARBA" id="ARBA00009995"/>
    </source>
</evidence>
<keyword evidence="5" id="KW-1133">Transmembrane helix</keyword>
<feature type="transmembrane region" description="Helical" evidence="5">
    <location>
        <begin position="499"/>
        <end position="522"/>
    </location>
</feature>